<dbReference type="PANTHER" id="PTHR28620">
    <property type="entry name" value="CENTROMERE PROTEIN V"/>
    <property type="match status" value="1"/>
</dbReference>
<dbReference type="PROSITE" id="PS51891">
    <property type="entry name" value="CENP_V_GFA"/>
    <property type="match status" value="1"/>
</dbReference>
<dbReference type="Gene3D" id="2.170.150.70">
    <property type="match status" value="1"/>
</dbReference>
<evidence type="ECO:0000256" key="1">
    <source>
        <dbReference type="ARBA" id="ARBA00005495"/>
    </source>
</evidence>
<comment type="similarity">
    <text evidence="1">Belongs to the Gfa family.</text>
</comment>
<keyword evidence="6" id="KW-1185">Reference proteome</keyword>
<dbReference type="InterPro" id="IPR006913">
    <property type="entry name" value="CENP-V/GFA"/>
</dbReference>
<evidence type="ECO:0000256" key="2">
    <source>
        <dbReference type="ARBA" id="ARBA00022723"/>
    </source>
</evidence>
<evidence type="ECO:0000256" key="3">
    <source>
        <dbReference type="ARBA" id="ARBA00022833"/>
    </source>
</evidence>
<accession>A0AAE3TBC5</accession>
<dbReference type="AlphaFoldDB" id="A0AAE3TBC5"/>
<reference evidence="5" key="1">
    <citation type="submission" date="2023-03" db="EMBL/GenBank/DDBJ databases">
        <title>Multiphase analysis and comparison of six strains from genera Psychromarinibacter, Lutimaribacter, and Maritimibacter, including a novel species: Psychromarinibacter sediminicola sp. nov.</title>
        <authorList>
            <person name="Wang Y.-H."/>
            <person name="Ye M.-Q."/>
            <person name="Du Z.-J."/>
        </authorList>
    </citation>
    <scope>NUCLEOTIDE SEQUENCE</scope>
    <source>
        <strain evidence="5">C21-152</strain>
    </source>
</reference>
<dbReference type="EMBL" id="JARGYC010000119">
    <property type="protein sequence ID" value="MDF0603698.1"/>
    <property type="molecule type" value="Genomic_DNA"/>
</dbReference>
<proteinExistence type="inferred from homology"/>
<evidence type="ECO:0000259" key="4">
    <source>
        <dbReference type="PROSITE" id="PS51891"/>
    </source>
</evidence>
<organism evidence="5 6">
    <name type="scientific">Psychromarinibacter sediminicola</name>
    <dbReference type="NCBI Taxonomy" id="3033385"/>
    <lineage>
        <taxon>Bacteria</taxon>
        <taxon>Pseudomonadati</taxon>
        <taxon>Pseudomonadota</taxon>
        <taxon>Alphaproteobacteria</taxon>
        <taxon>Rhodobacterales</taxon>
        <taxon>Paracoccaceae</taxon>
        <taxon>Psychromarinibacter</taxon>
    </lineage>
</organism>
<dbReference type="SUPFAM" id="SSF51316">
    <property type="entry name" value="Mss4-like"/>
    <property type="match status" value="1"/>
</dbReference>
<dbReference type="InterPro" id="IPR011057">
    <property type="entry name" value="Mss4-like_sf"/>
</dbReference>
<comment type="caution">
    <text evidence="5">The sequence shown here is derived from an EMBL/GenBank/DDBJ whole genome shotgun (WGS) entry which is preliminary data.</text>
</comment>
<dbReference type="PANTHER" id="PTHR28620:SF1">
    <property type="entry name" value="CENP-V_GFA DOMAIN-CONTAINING PROTEIN"/>
    <property type="match status" value="1"/>
</dbReference>
<protein>
    <submittedName>
        <fullName evidence="5">GFA family protein</fullName>
    </submittedName>
</protein>
<keyword evidence="2" id="KW-0479">Metal-binding</keyword>
<dbReference type="RefSeq" id="WP_275569813.1">
    <property type="nucleotide sequence ID" value="NZ_JARGYC010000119.1"/>
</dbReference>
<dbReference type="Proteomes" id="UP001220964">
    <property type="component" value="Unassembled WGS sequence"/>
</dbReference>
<dbReference type="GO" id="GO:0046872">
    <property type="term" value="F:metal ion binding"/>
    <property type="evidence" value="ECO:0007669"/>
    <property type="project" value="UniProtKB-KW"/>
</dbReference>
<gene>
    <name evidence="5" type="ORF">P1J78_23515</name>
</gene>
<dbReference type="Pfam" id="PF04828">
    <property type="entry name" value="GFA"/>
    <property type="match status" value="1"/>
</dbReference>
<dbReference type="InterPro" id="IPR052355">
    <property type="entry name" value="CENP-V-like"/>
</dbReference>
<dbReference type="GO" id="GO:0016846">
    <property type="term" value="F:carbon-sulfur lyase activity"/>
    <property type="evidence" value="ECO:0007669"/>
    <property type="project" value="InterPro"/>
</dbReference>
<sequence>MTQYTGGCQCGAVRYRVELDRLEPAIACNCSRCQKLGSLLAFAPRETFSLERGEDDLTEYTFNTGTIRHMFCAICGIESFAYGRMPDGTPMAAINLNCLDGVDPRALQTTLYDGRSA</sequence>
<keyword evidence="3" id="KW-0862">Zinc</keyword>
<evidence type="ECO:0000313" key="6">
    <source>
        <dbReference type="Proteomes" id="UP001220964"/>
    </source>
</evidence>
<feature type="domain" description="CENP-V/GFA" evidence="4">
    <location>
        <begin position="4"/>
        <end position="113"/>
    </location>
</feature>
<name>A0AAE3TBC5_9RHOB</name>
<evidence type="ECO:0000313" key="5">
    <source>
        <dbReference type="EMBL" id="MDF0603698.1"/>
    </source>
</evidence>